<feature type="transmembrane region" description="Helical" evidence="1">
    <location>
        <begin position="18"/>
        <end position="40"/>
    </location>
</feature>
<reference evidence="2 3" key="1">
    <citation type="submission" date="2016-10" db="EMBL/GenBank/DDBJ databases">
        <authorList>
            <person name="Varghese N."/>
            <person name="Submissions S."/>
        </authorList>
    </citation>
    <scope>NUCLEOTIDE SEQUENCE [LARGE SCALE GENOMIC DNA]</scope>
    <source>
        <strain evidence="2 3">DSM 1361</strain>
    </source>
</reference>
<sequence length="88" mass="10087">MNYLSAGQDPRVMTIKDWYVVSLITMIPLVNLIVLAYWAIQDPNSYKKPSLIAYSRVSLITAVISMVIFFLFAGSEIMNLLERLQQMQ</sequence>
<evidence type="ECO:0000256" key="1">
    <source>
        <dbReference type="SAM" id="Phobius"/>
    </source>
</evidence>
<protein>
    <submittedName>
        <fullName evidence="2">Uncharacterized protein</fullName>
    </submittedName>
</protein>
<keyword evidence="3" id="KW-1185">Reference proteome</keyword>
<organism evidence="2 3">
    <name type="scientific">Ruminobacter amylophilus</name>
    <dbReference type="NCBI Taxonomy" id="867"/>
    <lineage>
        <taxon>Bacteria</taxon>
        <taxon>Pseudomonadati</taxon>
        <taxon>Pseudomonadota</taxon>
        <taxon>Gammaproteobacteria</taxon>
        <taxon>Aeromonadales</taxon>
        <taxon>Succinivibrionaceae</taxon>
        <taxon>Ruminobacter</taxon>
    </lineage>
</organism>
<dbReference type="OrthoDB" id="2943819at2"/>
<accession>A0A662ZJK8</accession>
<keyword evidence="1" id="KW-0812">Transmembrane</keyword>
<gene>
    <name evidence="2" type="ORF">SAMN02910344_01543</name>
</gene>
<dbReference type="Proteomes" id="UP000243745">
    <property type="component" value="Unassembled WGS sequence"/>
</dbReference>
<name>A0A662ZJK8_9GAMM</name>
<dbReference type="EMBL" id="FOXF01000029">
    <property type="protein sequence ID" value="SFP49797.1"/>
    <property type="molecule type" value="Genomic_DNA"/>
</dbReference>
<keyword evidence="1" id="KW-1133">Transmembrane helix</keyword>
<keyword evidence="1" id="KW-0472">Membrane</keyword>
<feature type="transmembrane region" description="Helical" evidence="1">
    <location>
        <begin position="52"/>
        <end position="73"/>
    </location>
</feature>
<dbReference type="RefSeq" id="WP_093142550.1">
    <property type="nucleotide sequence ID" value="NZ_FOXF01000029.1"/>
</dbReference>
<evidence type="ECO:0000313" key="2">
    <source>
        <dbReference type="EMBL" id="SFP49797.1"/>
    </source>
</evidence>
<dbReference type="AlphaFoldDB" id="A0A662ZJK8"/>
<evidence type="ECO:0000313" key="3">
    <source>
        <dbReference type="Proteomes" id="UP000243745"/>
    </source>
</evidence>
<proteinExistence type="predicted"/>